<dbReference type="AlphaFoldDB" id="A0A1I0CA22"/>
<keyword evidence="3" id="KW-1185">Reference proteome</keyword>
<dbReference type="InterPro" id="IPR041304">
    <property type="entry name" value="AbiTii"/>
</dbReference>
<organism evidence="2 3">
    <name type="scientific">Marinobacter segnicrescens</name>
    <dbReference type="NCBI Taxonomy" id="430453"/>
    <lineage>
        <taxon>Bacteria</taxon>
        <taxon>Pseudomonadati</taxon>
        <taxon>Pseudomonadota</taxon>
        <taxon>Gammaproteobacteria</taxon>
        <taxon>Pseudomonadales</taxon>
        <taxon>Marinobacteraceae</taxon>
        <taxon>Marinobacter</taxon>
    </lineage>
</organism>
<dbReference type="OrthoDB" id="6360084at2"/>
<evidence type="ECO:0000259" key="1">
    <source>
        <dbReference type="Pfam" id="PF18864"/>
    </source>
</evidence>
<dbReference type="STRING" id="430453.SAMN04487962_10547"/>
<accession>A0A1I0CA22</accession>
<reference evidence="3" key="1">
    <citation type="submission" date="2016-10" db="EMBL/GenBank/DDBJ databases">
        <authorList>
            <person name="Varghese N."/>
            <person name="Submissions S."/>
        </authorList>
    </citation>
    <scope>NUCLEOTIDE SEQUENCE [LARGE SCALE GENOMIC DNA]</scope>
    <source>
        <strain evidence="3">CGMCC 1.6489</strain>
    </source>
</reference>
<dbReference type="RefSeq" id="WP_091849863.1">
    <property type="nucleotide sequence ID" value="NZ_FOHZ01000005.1"/>
</dbReference>
<evidence type="ECO:0000313" key="2">
    <source>
        <dbReference type="EMBL" id="SET16282.1"/>
    </source>
</evidence>
<dbReference type="Proteomes" id="UP000198762">
    <property type="component" value="Unassembled WGS sequence"/>
</dbReference>
<sequence>MSAPVDHLQERLLDASESLTDIMPSAITLAMMLRHRSMAAWLRREFEGYAPETELPAYRHDVSGHIVARSPQYGWIPAPVDKQQLEQFGHLDLHEGVAELEKICMNCKKGNGHRISLPPEHLRELQQKINLTAELAINVSRSAYCDVIRTIRGTLYLWTSAVLESGLAGDHNSFSQEEKQQVAGLDEPTRFWREAAESLHQLPVPDVREAGFLERMFGRAG</sequence>
<dbReference type="Pfam" id="PF18864">
    <property type="entry name" value="AbiTii"/>
    <property type="match status" value="1"/>
</dbReference>
<dbReference type="EMBL" id="FOHZ01000005">
    <property type="protein sequence ID" value="SET16282.1"/>
    <property type="molecule type" value="Genomic_DNA"/>
</dbReference>
<proteinExistence type="predicted"/>
<evidence type="ECO:0000313" key="3">
    <source>
        <dbReference type="Proteomes" id="UP000198762"/>
    </source>
</evidence>
<protein>
    <recommendedName>
        <fullName evidence="1">AbiTii domain-containing protein</fullName>
    </recommendedName>
</protein>
<name>A0A1I0CA22_9GAMM</name>
<feature type="domain" description="AbiTii" evidence="1">
    <location>
        <begin position="5"/>
        <end position="182"/>
    </location>
</feature>
<gene>
    <name evidence="2" type="ORF">SAMN04487962_10547</name>
</gene>